<comment type="function">
    <text evidence="12">DNA-dependent RNA polymerase catalyzes the transcription of DNA into RNA using the four ribonucleoside triphosphates as substrates.</text>
</comment>
<dbReference type="InterPro" id="IPR007080">
    <property type="entry name" value="RNA_pol_Rpb1_1"/>
</dbReference>
<dbReference type="InterPro" id="IPR006592">
    <property type="entry name" value="RNA_pol_N"/>
</dbReference>
<evidence type="ECO:0000256" key="3">
    <source>
        <dbReference type="ARBA" id="ARBA00022478"/>
    </source>
</evidence>
<keyword evidence="16" id="KW-1185">Reference proteome</keyword>
<evidence type="ECO:0000256" key="2">
    <source>
        <dbReference type="ARBA" id="ARBA00006460"/>
    </source>
</evidence>
<keyword evidence="4 12" id="KW-0808">Transferase</keyword>
<proteinExistence type="inferred from homology"/>
<feature type="region of interest" description="Disordered" evidence="13">
    <location>
        <begin position="594"/>
        <end position="615"/>
    </location>
</feature>
<keyword evidence="5 12" id="KW-0548">Nucleotidyltransferase</keyword>
<evidence type="ECO:0000256" key="1">
    <source>
        <dbReference type="ARBA" id="ARBA00004123"/>
    </source>
</evidence>
<dbReference type="InterPro" id="IPR045867">
    <property type="entry name" value="DNA-dir_RpoC_beta_prime"/>
</dbReference>
<comment type="subcellular location">
    <subcellularLocation>
        <location evidence="1">Nucleus</location>
    </subcellularLocation>
</comment>
<keyword evidence="8" id="KW-0460">Magnesium</keyword>
<evidence type="ECO:0000256" key="7">
    <source>
        <dbReference type="ARBA" id="ARBA00022833"/>
    </source>
</evidence>
<dbReference type="Pfam" id="PF00623">
    <property type="entry name" value="RNA_pol_Rpb1_2"/>
    <property type="match status" value="1"/>
</dbReference>
<evidence type="ECO:0000256" key="4">
    <source>
        <dbReference type="ARBA" id="ARBA00022679"/>
    </source>
</evidence>
<dbReference type="FunFam" id="3.30.1490.180:FF:000003">
    <property type="entry name" value="DNA-directed RNA polymerase subunit"/>
    <property type="match status" value="1"/>
</dbReference>
<evidence type="ECO:0000256" key="5">
    <source>
        <dbReference type="ARBA" id="ARBA00022695"/>
    </source>
</evidence>
<dbReference type="InterPro" id="IPR042102">
    <property type="entry name" value="RNA_pol_Rpb1_3_sf"/>
</dbReference>
<dbReference type="FunFam" id="4.10.860.120:FF:000006">
    <property type="entry name" value="DNA-directed RNA polymerase subunit"/>
    <property type="match status" value="1"/>
</dbReference>
<dbReference type="Pfam" id="PF05000">
    <property type="entry name" value="RNA_pol_Rpb1_4"/>
    <property type="match status" value="1"/>
</dbReference>
<evidence type="ECO:0000313" key="15">
    <source>
        <dbReference type="EMBL" id="RKP25650.1"/>
    </source>
</evidence>
<dbReference type="EMBL" id="KZ989667">
    <property type="protein sequence ID" value="RKP25650.1"/>
    <property type="molecule type" value="Genomic_DNA"/>
</dbReference>
<dbReference type="Proteomes" id="UP000278143">
    <property type="component" value="Unassembled WGS sequence"/>
</dbReference>
<dbReference type="Gene3D" id="2.40.40.20">
    <property type="match status" value="1"/>
</dbReference>
<comment type="catalytic activity">
    <reaction evidence="11 12">
        <text>RNA(n) + a ribonucleoside 5'-triphosphate = RNA(n+1) + diphosphate</text>
        <dbReference type="Rhea" id="RHEA:21248"/>
        <dbReference type="Rhea" id="RHEA-COMP:14527"/>
        <dbReference type="Rhea" id="RHEA-COMP:17342"/>
        <dbReference type="ChEBI" id="CHEBI:33019"/>
        <dbReference type="ChEBI" id="CHEBI:61557"/>
        <dbReference type="ChEBI" id="CHEBI:140395"/>
        <dbReference type="EC" id="2.7.7.6"/>
    </reaction>
</comment>
<dbReference type="FunFam" id="1.10.274.100:FF:000006">
    <property type="entry name" value="DNA-directed RNA polymerase subunit"/>
    <property type="match status" value="1"/>
</dbReference>
<feature type="domain" description="RNA polymerase N-terminal" evidence="14">
    <location>
        <begin position="380"/>
        <end position="722"/>
    </location>
</feature>
<dbReference type="Gene3D" id="1.10.357.120">
    <property type="match status" value="1"/>
</dbReference>
<dbReference type="SUPFAM" id="SSF64484">
    <property type="entry name" value="beta and beta-prime subunits of DNA dependent RNA-polymerase"/>
    <property type="match status" value="1"/>
</dbReference>
<keyword evidence="10" id="KW-0539">Nucleus</keyword>
<feature type="region of interest" description="Disordered" evidence="13">
    <location>
        <begin position="148"/>
        <end position="168"/>
    </location>
</feature>
<evidence type="ECO:0000256" key="13">
    <source>
        <dbReference type="SAM" id="MobiDB-lite"/>
    </source>
</evidence>
<sequence>MNIAKPVSFEVTDVAFSFYDPEQVKRISVKHVVNPLLLDNLNQPAPGGLYDPALGPFSKSAICATCKLNHFQCPGHFGHIELPCPVIHPLLFDHVYTLMRSKCFYCHRFRLSAVDEARYYASLKLLQAGYVLEASEVNSITQRYKSTGKNATADADADREDSEEASLGEVESTDEWIARIEEYVRQVLARGASDRHGATQKTTTLASHARKQLIAALFRQAANVPKCNHCHGISPPMRKDGHSKIFQLPLPKRKQAQMDAVGKRAEDVLFSTAGKTKSKPGFISSEAMDVDDAMDVDGSMVADDADASMEEVAQDVDLAALRKPIATTTQLVEKDDASKQKTTLLTPLHLRNHLMQLFERERRLVDLLYARPGGPRPSPNIFFIEVLPVPPTRFRPMPTLGDQVMDNPQNVHLVAILNTSMRIRELSAGTSRPFGDEKIAGTPASSASEASQFAQLVAAWVALQQHVNQFIDNSKSEQSASASIPPGIKQILEKKEGLFRKHMMGKRVNYAARSVISPDPNIETSEIGIPPVFALKLTYPEPVTHYNIKEMRQAVMNGPFQWPGATHIQDEDGHVTALDRLPADKRMALANQLLTPQSSTTSSATSGASTSSSINKKVYRHIRNGDMLLVNRQPTLHKPSIMAHRARVLPGEKTIRMHYANCNTYNADFDGDEMNLHFPQNEIARAEAAMIAATDYQYLVPTDGSPLRGLIQDHVVAGVWMTKRDSFFTREEYQQVLYGALRPEDDALGSGRIILLPPAIMKPVPLWTGKQVISTLLKNLTYGHPPFYLTSKAKVAARYWGRGSEEAQIVVHHGELVQGVLDKSQFGASAYGLVHTVFELYGPSYAGRLLSMLGRLFTKYLQSKAFTCRMDDLRLTVEGDAWRRGLMAEGAKRGPEATLGFIGLDGAEHKKAAAAAGKAASLATLANPEYRRRMEEVIRDDEKLQGLDAAMKTAMNQLTSTIIGKCIPDGLFKLFPHNNMQMMTVSGAKGSNVNVSQISCCLGQQELEGRRVPIMISGKSLPSFKPFDSNARAGGYIAGRFLTGIRPQEYFFHCMAGREGLIDTAVKTSRSGYLQRCLVKHLEGLKVQYDHTVRDADGSFQYGEDALDVTKQKHLQQFGFAASNYQALLHKINPGRALYALDTETAVKHAKRAAKHPEKYAPTLSVYSPSKYLGAVSEKFHQSLSKYIDANEDGLLHTKTSATPKLARKYDQQITPSKFQALMRLKYLQSLVEPGESVGVLAAQSVGEPSTQMTLNTFHFAGFGAKNVTLGIPRLREIVMTASANIKTPTMTMQLLDSTTDEQAAKFANDISRLTLADVMDEVEVTERLIKDPSGRRLKIYTVRLKMFTNQEYSQEYHVSAAAIARAIEVQFARKLDRRVMRQLRRPVASEGADEGTEPIDLAFEVTKKAGKTKSKLHDGEGDEDDQDVIAQGNGVWQY</sequence>
<dbReference type="GO" id="GO:0005736">
    <property type="term" value="C:RNA polymerase I complex"/>
    <property type="evidence" value="ECO:0007669"/>
    <property type="project" value="TreeGrafter"/>
</dbReference>
<dbReference type="EC" id="2.7.7.6" evidence="12"/>
<dbReference type="InterPro" id="IPR038120">
    <property type="entry name" value="Rpb1_funnel_sf"/>
</dbReference>
<dbReference type="Gene3D" id="4.10.860.120">
    <property type="entry name" value="RNA polymerase II, clamp domain"/>
    <property type="match status" value="1"/>
</dbReference>
<dbReference type="InterPro" id="IPR000722">
    <property type="entry name" value="RNA_pol_asu"/>
</dbReference>
<dbReference type="InterPro" id="IPR015699">
    <property type="entry name" value="DNA-dir_RNA_pol1_lsu_N"/>
</dbReference>
<comment type="similarity">
    <text evidence="2 12">Belongs to the RNA polymerase beta' chain family.</text>
</comment>
<dbReference type="PANTHER" id="PTHR19376">
    <property type="entry name" value="DNA-DIRECTED RNA POLYMERASE"/>
    <property type="match status" value="1"/>
</dbReference>
<dbReference type="Gene3D" id="1.10.132.30">
    <property type="match status" value="1"/>
</dbReference>
<dbReference type="InterPro" id="IPR044893">
    <property type="entry name" value="RNA_pol_Rpb1_clamp_domain"/>
</dbReference>
<dbReference type="Pfam" id="PF04997">
    <property type="entry name" value="RNA_pol_Rpb1_1"/>
    <property type="match status" value="1"/>
</dbReference>
<dbReference type="Gene3D" id="1.10.274.100">
    <property type="entry name" value="RNA polymerase Rpb1, domain 3"/>
    <property type="match status" value="1"/>
</dbReference>
<dbReference type="GO" id="GO:0046872">
    <property type="term" value="F:metal ion binding"/>
    <property type="evidence" value="ECO:0007669"/>
    <property type="project" value="UniProtKB-KW"/>
</dbReference>
<dbReference type="GO" id="GO:0003899">
    <property type="term" value="F:DNA-directed RNA polymerase activity"/>
    <property type="evidence" value="ECO:0007669"/>
    <property type="project" value="UniProtKB-EC"/>
</dbReference>
<dbReference type="PANTHER" id="PTHR19376:SF11">
    <property type="entry name" value="DNA-DIRECTED RNA POLYMERASE I SUBUNIT RPA1"/>
    <property type="match status" value="1"/>
</dbReference>
<gene>
    <name evidence="15" type="ORF">SYNPS1DRAFT_28623</name>
</gene>
<keyword evidence="6" id="KW-0479">Metal-binding</keyword>
<feature type="compositionally biased region" description="Acidic residues" evidence="13">
    <location>
        <begin position="155"/>
        <end position="168"/>
    </location>
</feature>
<protein>
    <recommendedName>
        <fullName evidence="12">DNA-directed RNA polymerase subunit</fullName>
        <ecNumber evidence="12">2.7.7.6</ecNumber>
    </recommendedName>
</protein>
<dbReference type="CDD" id="cd01435">
    <property type="entry name" value="RNAP_I_RPA1_N"/>
    <property type="match status" value="1"/>
</dbReference>
<dbReference type="SMART" id="SM00663">
    <property type="entry name" value="RPOLA_N"/>
    <property type="match status" value="1"/>
</dbReference>
<evidence type="ECO:0000256" key="8">
    <source>
        <dbReference type="ARBA" id="ARBA00022842"/>
    </source>
</evidence>
<dbReference type="Gene3D" id="3.30.70.2850">
    <property type="match status" value="1"/>
</dbReference>
<dbReference type="GO" id="GO:0006351">
    <property type="term" value="P:DNA-templated transcription"/>
    <property type="evidence" value="ECO:0007669"/>
    <property type="project" value="InterPro"/>
</dbReference>
<dbReference type="Gene3D" id="3.30.1490.180">
    <property type="entry name" value="RNA polymerase ii"/>
    <property type="match status" value="1"/>
</dbReference>
<keyword evidence="9 12" id="KW-0804">Transcription</keyword>
<dbReference type="InterPro" id="IPR007081">
    <property type="entry name" value="RNA_pol_Rpb1_5"/>
</dbReference>
<evidence type="ECO:0000256" key="11">
    <source>
        <dbReference type="ARBA" id="ARBA00048552"/>
    </source>
</evidence>
<evidence type="ECO:0000256" key="6">
    <source>
        <dbReference type="ARBA" id="ARBA00022723"/>
    </source>
</evidence>
<evidence type="ECO:0000256" key="9">
    <source>
        <dbReference type="ARBA" id="ARBA00023163"/>
    </source>
</evidence>
<dbReference type="Pfam" id="PF04983">
    <property type="entry name" value="RNA_pol_Rpb1_3"/>
    <property type="match status" value="1"/>
</dbReference>
<reference evidence="16" key="1">
    <citation type="journal article" date="2018" name="Nat. Microbiol.">
        <title>Leveraging single-cell genomics to expand the fungal tree of life.</title>
        <authorList>
            <person name="Ahrendt S.R."/>
            <person name="Quandt C.A."/>
            <person name="Ciobanu D."/>
            <person name="Clum A."/>
            <person name="Salamov A."/>
            <person name="Andreopoulos B."/>
            <person name="Cheng J.F."/>
            <person name="Woyke T."/>
            <person name="Pelin A."/>
            <person name="Henrissat B."/>
            <person name="Reynolds N.K."/>
            <person name="Benny G.L."/>
            <person name="Smith M.E."/>
            <person name="James T.Y."/>
            <person name="Grigoriev I.V."/>
        </authorList>
    </citation>
    <scope>NUCLEOTIDE SEQUENCE [LARGE SCALE GENOMIC DNA]</scope>
    <source>
        <strain evidence="16">Benny S71-1</strain>
    </source>
</reference>
<name>A0A4P9Z2G2_9FUNG</name>
<dbReference type="FunFam" id="2.40.40.20:FF:000019">
    <property type="entry name" value="DNA-directed RNA polymerase II subunit RPB1"/>
    <property type="match status" value="1"/>
</dbReference>
<dbReference type="InterPro" id="IPR007083">
    <property type="entry name" value="RNA_pol_Rpb1_4"/>
</dbReference>
<feature type="compositionally biased region" description="Low complexity" evidence="13">
    <location>
        <begin position="598"/>
        <end position="613"/>
    </location>
</feature>
<keyword evidence="3 12" id="KW-0240">DNA-directed RNA polymerase</keyword>
<evidence type="ECO:0000256" key="12">
    <source>
        <dbReference type="RuleBase" id="RU004279"/>
    </source>
</evidence>
<organism evidence="15 16">
    <name type="scientific">Syncephalis pseudoplumigaleata</name>
    <dbReference type="NCBI Taxonomy" id="1712513"/>
    <lineage>
        <taxon>Eukaryota</taxon>
        <taxon>Fungi</taxon>
        <taxon>Fungi incertae sedis</taxon>
        <taxon>Zoopagomycota</taxon>
        <taxon>Zoopagomycotina</taxon>
        <taxon>Zoopagomycetes</taxon>
        <taxon>Zoopagales</taxon>
        <taxon>Piptocephalidaceae</taxon>
        <taxon>Syncephalis</taxon>
    </lineage>
</organism>
<accession>A0A4P9Z2G2</accession>
<dbReference type="OrthoDB" id="270392at2759"/>
<dbReference type="Gene3D" id="6.10.250.2940">
    <property type="match status" value="1"/>
</dbReference>
<dbReference type="GO" id="GO:0003677">
    <property type="term" value="F:DNA binding"/>
    <property type="evidence" value="ECO:0007669"/>
    <property type="project" value="InterPro"/>
</dbReference>
<evidence type="ECO:0000313" key="16">
    <source>
        <dbReference type="Proteomes" id="UP000278143"/>
    </source>
</evidence>
<feature type="region of interest" description="Disordered" evidence="13">
    <location>
        <begin position="1411"/>
        <end position="1439"/>
    </location>
</feature>
<evidence type="ECO:0000256" key="10">
    <source>
        <dbReference type="ARBA" id="ARBA00023242"/>
    </source>
</evidence>
<evidence type="ECO:0000259" key="14">
    <source>
        <dbReference type="SMART" id="SM00663"/>
    </source>
</evidence>
<dbReference type="InterPro" id="IPR007066">
    <property type="entry name" value="RNA_pol_Rpb1_3"/>
</dbReference>
<keyword evidence="7" id="KW-0862">Zinc</keyword>
<dbReference type="Pfam" id="PF04998">
    <property type="entry name" value="RNA_pol_Rpb1_5"/>
    <property type="match status" value="1"/>
</dbReference>